<gene>
    <name evidence="1" type="ordered locus">SpiGrapes_2870</name>
</gene>
<name>G8QX38_SPHPG</name>
<organism evidence="1 2">
    <name type="scientific">Sphaerochaeta pleomorpha (strain ATCC BAA-1885 / DSM 22778 / Grapes)</name>
    <dbReference type="NCBI Taxonomy" id="158190"/>
    <lineage>
        <taxon>Bacteria</taxon>
        <taxon>Pseudomonadati</taxon>
        <taxon>Spirochaetota</taxon>
        <taxon>Spirochaetia</taxon>
        <taxon>Spirochaetales</taxon>
        <taxon>Sphaerochaetaceae</taxon>
        <taxon>Sphaerochaeta</taxon>
    </lineage>
</organism>
<proteinExistence type="predicted"/>
<dbReference type="Proteomes" id="UP000005632">
    <property type="component" value="Chromosome"/>
</dbReference>
<evidence type="ECO:0000313" key="1">
    <source>
        <dbReference type="EMBL" id="AEV30623.1"/>
    </source>
</evidence>
<dbReference type="AlphaFoldDB" id="G8QX38"/>
<sequence length="56" mass="6035">MDGGIESMWIVPWAHATYDIGQTLKRFRSLYLSGEMVSGSVQTGTVEGKSADSVSP</sequence>
<keyword evidence="2" id="KW-1185">Reference proteome</keyword>
<dbReference type="EMBL" id="CP003155">
    <property type="protein sequence ID" value="AEV30623.1"/>
    <property type="molecule type" value="Genomic_DNA"/>
</dbReference>
<reference evidence="1 2" key="1">
    <citation type="submission" date="2011-11" db="EMBL/GenBank/DDBJ databases">
        <title>Complete sequence of Spirochaeta sp. grapes.</title>
        <authorList>
            <consortium name="US DOE Joint Genome Institute"/>
            <person name="Lucas S."/>
            <person name="Han J."/>
            <person name="Lapidus A."/>
            <person name="Cheng J.-F."/>
            <person name="Goodwin L."/>
            <person name="Pitluck S."/>
            <person name="Peters L."/>
            <person name="Ovchinnikova G."/>
            <person name="Munk A.C."/>
            <person name="Detter J.C."/>
            <person name="Han C."/>
            <person name="Tapia R."/>
            <person name="Land M."/>
            <person name="Hauser L."/>
            <person name="Kyrpides N."/>
            <person name="Ivanova N."/>
            <person name="Pagani I."/>
            <person name="Ritalahtilisa K."/>
            <person name="Loeffler F."/>
            <person name="Woyke T."/>
        </authorList>
    </citation>
    <scope>NUCLEOTIDE SEQUENCE [LARGE SCALE GENOMIC DNA]</scope>
    <source>
        <strain evidence="2">ATCC BAA-1885 / DSM 22778 / Grapes</strain>
    </source>
</reference>
<dbReference type="KEGG" id="sgp:SpiGrapes_2870"/>
<accession>G8QX38</accession>
<protein>
    <submittedName>
        <fullName evidence="1">Uncharacterized protein</fullName>
    </submittedName>
</protein>
<dbReference type="HOGENOM" id="CLU_3011997_0_0_12"/>
<evidence type="ECO:0000313" key="2">
    <source>
        <dbReference type="Proteomes" id="UP000005632"/>
    </source>
</evidence>